<dbReference type="PANTHER" id="PTHR43808">
    <property type="entry name" value="ACETYLORNITHINE DEACETYLASE"/>
    <property type="match status" value="1"/>
</dbReference>
<dbReference type="SUPFAM" id="SSF53187">
    <property type="entry name" value="Zn-dependent exopeptidases"/>
    <property type="match status" value="1"/>
</dbReference>
<dbReference type="Pfam" id="PF07687">
    <property type="entry name" value="M20_dimer"/>
    <property type="match status" value="1"/>
</dbReference>
<evidence type="ECO:0000256" key="1">
    <source>
        <dbReference type="ARBA" id="ARBA00001947"/>
    </source>
</evidence>
<dbReference type="Gene3D" id="1.10.150.900">
    <property type="match status" value="1"/>
</dbReference>
<dbReference type="FunFam" id="1.10.150.900:FF:000002">
    <property type="entry name" value="M20/M25/M40 family peptidase"/>
    <property type="match status" value="1"/>
</dbReference>
<dbReference type="Proteomes" id="UP000001919">
    <property type="component" value="Chromosome"/>
</dbReference>
<dbReference type="STRING" id="446465.Bfae_03550"/>
<name>C7MGN9_BRAFD</name>
<proteinExistence type="inferred from homology"/>
<evidence type="ECO:0000313" key="8">
    <source>
        <dbReference type="Proteomes" id="UP000001919"/>
    </source>
</evidence>
<keyword evidence="3" id="KW-0479">Metal-binding</keyword>
<protein>
    <submittedName>
        <fullName evidence="7">Acetylornithine deacetylase/succinyldiaminopimelate desuccinylase-like deacylase</fullName>
    </submittedName>
</protein>
<dbReference type="NCBIfam" id="NF005913">
    <property type="entry name" value="PRK07906.1"/>
    <property type="match status" value="1"/>
</dbReference>
<dbReference type="KEGG" id="bfa:Bfae_03550"/>
<dbReference type="HOGENOM" id="CLU_021802_11_2_11"/>
<comment type="cofactor">
    <cofactor evidence="1">
        <name>Zn(2+)</name>
        <dbReference type="ChEBI" id="CHEBI:29105"/>
    </cofactor>
</comment>
<dbReference type="EMBL" id="CP001643">
    <property type="protein sequence ID" value="ACU84230.1"/>
    <property type="molecule type" value="Genomic_DNA"/>
</dbReference>
<dbReference type="AlphaFoldDB" id="C7MGN9"/>
<keyword evidence="4" id="KW-0378">Hydrolase</keyword>
<dbReference type="eggNOG" id="COG0624">
    <property type="taxonomic scope" value="Bacteria"/>
</dbReference>
<sequence>MPIAATADELTALQDEAVRFTRELIRIDTTNFGGNDPATWGKGESEAAEYVVERLREVGLEPTVIESAPGRPSVLVTLRGEDSSRGGLILHGHLDVVPARAEDWSVDPFAAEIIDGMIYGRGAVDMKDMVGMILAVARHLARTGQVPPRDLMFAFFADEENASVWGAQWLVENHPELFAGMTEAISEVGGYSITLPEEDTGEDVRAYLVQTAEKSLAWGRLRAHGRAGHGSVPNDENAIVRLARAITAIDEHDFPIEFIASVRALFDGITEITGTGWDEEDIGAFLPLTGGARHFVTGTLRDSANLTMLESGYKVNVIPQTAEAGFDCRFLPGHQEEVLALLDELSGEYVEVIVDHVGVSVDSPRESPLVDAMAGAIEQEDPGSRILPYCLSAGTDNKPLSALGITGYGFAPLQLPADLDFAPLFHGVDERVPVEAVRFGARVLLRLVGSC</sequence>
<dbReference type="InterPro" id="IPR036264">
    <property type="entry name" value="Bact_exopeptidase_dim_dom"/>
</dbReference>
<gene>
    <name evidence="7" type="ordered locus">Bfae_03550</name>
</gene>
<dbReference type="SUPFAM" id="SSF55031">
    <property type="entry name" value="Bacterial exopeptidase dimerisation domain"/>
    <property type="match status" value="1"/>
</dbReference>
<dbReference type="PATRIC" id="fig|446465.5.peg.351"/>
<dbReference type="InterPro" id="IPR002933">
    <property type="entry name" value="Peptidase_M20"/>
</dbReference>
<dbReference type="PANTHER" id="PTHR43808:SF8">
    <property type="entry name" value="PEPTIDASE M20 DIMERISATION DOMAIN-CONTAINING PROTEIN"/>
    <property type="match status" value="1"/>
</dbReference>
<dbReference type="OrthoDB" id="7055905at2"/>
<feature type="domain" description="Peptidase M20 dimerisation" evidence="6">
    <location>
        <begin position="212"/>
        <end position="339"/>
    </location>
</feature>
<dbReference type="Gene3D" id="3.30.70.360">
    <property type="match status" value="1"/>
</dbReference>
<evidence type="ECO:0000256" key="5">
    <source>
        <dbReference type="ARBA" id="ARBA00022833"/>
    </source>
</evidence>
<dbReference type="GO" id="GO:0016787">
    <property type="term" value="F:hydrolase activity"/>
    <property type="evidence" value="ECO:0007669"/>
    <property type="project" value="UniProtKB-KW"/>
</dbReference>
<dbReference type="Gene3D" id="3.40.630.10">
    <property type="entry name" value="Zn peptidases"/>
    <property type="match status" value="1"/>
</dbReference>
<dbReference type="InterPro" id="IPR011650">
    <property type="entry name" value="Peptidase_M20_dimer"/>
</dbReference>
<evidence type="ECO:0000313" key="7">
    <source>
        <dbReference type="EMBL" id="ACU84230.1"/>
    </source>
</evidence>
<comment type="similarity">
    <text evidence="2">Belongs to the peptidase M20A family.</text>
</comment>
<reference evidence="7 8" key="1">
    <citation type="journal article" date="2009" name="Stand. Genomic Sci.">
        <title>Complete genome sequence of Brachybacterium faecium type strain (Schefferle 6-10).</title>
        <authorList>
            <person name="Lapidus A."/>
            <person name="Pukall R."/>
            <person name="Labuttii K."/>
            <person name="Copeland A."/>
            <person name="Del Rio T.G."/>
            <person name="Nolan M."/>
            <person name="Chen F."/>
            <person name="Lucas S."/>
            <person name="Tice H."/>
            <person name="Cheng J.F."/>
            <person name="Bruce D."/>
            <person name="Goodwin L."/>
            <person name="Pitluck S."/>
            <person name="Rohde M."/>
            <person name="Goker M."/>
            <person name="Pati A."/>
            <person name="Ivanova N."/>
            <person name="Mavrommatis K."/>
            <person name="Chen A."/>
            <person name="Palaniappan K."/>
            <person name="D'haeseleer P."/>
            <person name="Chain P."/>
            <person name="Bristow J."/>
            <person name="Eisen J.A."/>
            <person name="Markowitz V."/>
            <person name="Hugenholtz P."/>
            <person name="Kyrpides N.C."/>
            <person name="Klenk H.P."/>
        </authorList>
    </citation>
    <scope>NUCLEOTIDE SEQUENCE [LARGE SCALE GENOMIC DNA]</scope>
    <source>
        <strain evidence="8">ATCC 43885 / DSM 4810 / JCM 11609 / LMG 19847 / NBRC 14762 / NCIMB 9860 / 6-10</strain>
    </source>
</reference>
<dbReference type="InterPro" id="IPR050072">
    <property type="entry name" value="Peptidase_M20A"/>
</dbReference>
<keyword evidence="5" id="KW-0862">Zinc</keyword>
<organism evidence="7 8">
    <name type="scientific">Brachybacterium faecium (strain ATCC 43885 / DSM 4810 / JCM 11609 / LMG 19847 / NBRC 14762 / NCIMB 9860 / 6-10)</name>
    <dbReference type="NCBI Taxonomy" id="446465"/>
    <lineage>
        <taxon>Bacteria</taxon>
        <taxon>Bacillati</taxon>
        <taxon>Actinomycetota</taxon>
        <taxon>Actinomycetes</taxon>
        <taxon>Micrococcales</taxon>
        <taxon>Dermabacteraceae</taxon>
        <taxon>Brachybacterium</taxon>
    </lineage>
</organism>
<evidence type="ECO:0000256" key="2">
    <source>
        <dbReference type="ARBA" id="ARBA00006247"/>
    </source>
</evidence>
<evidence type="ECO:0000256" key="3">
    <source>
        <dbReference type="ARBA" id="ARBA00022723"/>
    </source>
</evidence>
<evidence type="ECO:0000259" key="6">
    <source>
        <dbReference type="Pfam" id="PF07687"/>
    </source>
</evidence>
<dbReference type="GO" id="GO:0046872">
    <property type="term" value="F:metal ion binding"/>
    <property type="evidence" value="ECO:0007669"/>
    <property type="project" value="UniProtKB-KW"/>
</dbReference>
<keyword evidence="8" id="KW-1185">Reference proteome</keyword>
<dbReference type="Pfam" id="PF01546">
    <property type="entry name" value="Peptidase_M20"/>
    <property type="match status" value="1"/>
</dbReference>
<accession>C7MGN9</accession>
<evidence type="ECO:0000256" key="4">
    <source>
        <dbReference type="ARBA" id="ARBA00022801"/>
    </source>
</evidence>